<feature type="domain" description="DDX21/DDX50 dimerisation" evidence="1">
    <location>
        <begin position="28"/>
        <end position="72"/>
    </location>
</feature>
<keyword evidence="2" id="KW-0547">Nucleotide-binding</keyword>
<protein>
    <submittedName>
        <fullName evidence="2">DEAD-box ATP-dependent RNA helicase 7</fullName>
    </submittedName>
</protein>
<proteinExistence type="predicted"/>
<reference evidence="2 3" key="1">
    <citation type="journal article" date="2019" name="Plant Biotechnol. J.">
        <title>The red bayberry genome and genetic basis of sex determination.</title>
        <authorList>
            <person name="Jia H.M."/>
            <person name="Jia H.J."/>
            <person name="Cai Q.L."/>
            <person name="Wang Y."/>
            <person name="Zhao H.B."/>
            <person name="Yang W.F."/>
            <person name="Wang G.Y."/>
            <person name="Li Y.H."/>
            <person name="Zhan D.L."/>
            <person name="Shen Y.T."/>
            <person name="Niu Q.F."/>
            <person name="Chang L."/>
            <person name="Qiu J."/>
            <person name="Zhao L."/>
            <person name="Xie H.B."/>
            <person name="Fu W.Y."/>
            <person name="Jin J."/>
            <person name="Li X.W."/>
            <person name="Jiao Y."/>
            <person name="Zhou C.C."/>
            <person name="Tu T."/>
            <person name="Chai C.Y."/>
            <person name="Gao J.L."/>
            <person name="Fan L.J."/>
            <person name="van de Weg E."/>
            <person name="Wang J.Y."/>
            <person name="Gao Z.S."/>
        </authorList>
    </citation>
    <scope>NUCLEOTIDE SEQUENCE [LARGE SCALE GENOMIC DNA]</scope>
    <source>
        <tissue evidence="2">Leaves</tissue>
    </source>
</reference>
<keyword evidence="3" id="KW-1185">Reference proteome</keyword>
<dbReference type="AlphaFoldDB" id="A0A6A1WGX9"/>
<keyword evidence="2" id="KW-0067">ATP-binding</keyword>
<evidence type="ECO:0000259" key="1">
    <source>
        <dbReference type="Pfam" id="PF26142"/>
    </source>
</evidence>
<dbReference type="InterPro" id="IPR059027">
    <property type="entry name" value="DD_DDX21-DDX50"/>
</dbReference>
<dbReference type="Proteomes" id="UP000516437">
    <property type="component" value="Chromosome 2"/>
</dbReference>
<dbReference type="Pfam" id="PF26142">
    <property type="entry name" value="DD_DDX21-DDX50"/>
    <property type="match status" value="1"/>
</dbReference>
<sequence length="123" mass="14003">MLYDPRKSNVSKIERESGVKFEHISVPQQANIAKAAVGEAVEMITQVSDNAEELLKTFGLSAVELLAKALAKAALYRNKKNHFTLFDSIPVPEILKYGIWFQYWNRPEPVLESLYWNCAGNFR</sequence>
<dbReference type="GO" id="GO:0004386">
    <property type="term" value="F:helicase activity"/>
    <property type="evidence" value="ECO:0007669"/>
    <property type="project" value="UniProtKB-KW"/>
</dbReference>
<comment type="caution">
    <text evidence="2">The sequence shown here is derived from an EMBL/GenBank/DDBJ whole genome shotgun (WGS) entry which is preliminary data.</text>
</comment>
<gene>
    <name evidence="2" type="ORF">CJ030_MR2G016414</name>
</gene>
<organism evidence="2 3">
    <name type="scientific">Morella rubra</name>
    <name type="common">Chinese bayberry</name>
    <dbReference type="NCBI Taxonomy" id="262757"/>
    <lineage>
        <taxon>Eukaryota</taxon>
        <taxon>Viridiplantae</taxon>
        <taxon>Streptophyta</taxon>
        <taxon>Embryophyta</taxon>
        <taxon>Tracheophyta</taxon>
        <taxon>Spermatophyta</taxon>
        <taxon>Magnoliopsida</taxon>
        <taxon>eudicotyledons</taxon>
        <taxon>Gunneridae</taxon>
        <taxon>Pentapetalae</taxon>
        <taxon>rosids</taxon>
        <taxon>fabids</taxon>
        <taxon>Fagales</taxon>
        <taxon>Myricaceae</taxon>
        <taxon>Morella</taxon>
    </lineage>
</organism>
<accession>A0A6A1WGX9</accession>
<keyword evidence="2" id="KW-0347">Helicase</keyword>
<name>A0A6A1WGX9_9ROSI</name>
<evidence type="ECO:0000313" key="3">
    <source>
        <dbReference type="Proteomes" id="UP000516437"/>
    </source>
</evidence>
<dbReference type="OrthoDB" id="4255at2759"/>
<evidence type="ECO:0000313" key="2">
    <source>
        <dbReference type="EMBL" id="KAB1224525.1"/>
    </source>
</evidence>
<keyword evidence="2" id="KW-0378">Hydrolase</keyword>
<dbReference type="EMBL" id="RXIC02000020">
    <property type="protein sequence ID" value="KAB1224525.1"/>
    <property type="molecule type" value="Genomic_DNA"/>
</dbReference>